<feature type="compositionally biased region" description="Basic and acidic residues" evidence="1">
    <location>
        <begin position="566"/>
        <end position="579"/>
    </location>
</feature>
<feature type="region of interest" description="Disordered" evidence="1">
    <location>
        <begin position="175"/>
        <end position="196"/>
    </location>
</feature>
<evidence type="ECO:0000256" key="1">
    <source>
        <dbReference type="SAM" id="MobiDB-lite"/>
    </source>
</evidence>
<dbReference type="AlphaFoldDB" id="A0A0R3W3C9"/>
<feature type="region of interest" description="Disordered" evidence="1">
    <location>
        <begin position="269"/>
        <end position="324"/>
    </location>
</feature>
<evidence type="ECO:0000313" key="2">
    <source>
        <dbReference type="EMBL" id="VDK33385.1"/>
    </source>
</evidence>
<feature type="region of interest" description="Disordered" evidence="1">
    <location>
        <begin position="562"/>
        <end position="606"/>
    </location>
</feature>
<sequence length="905" mass="102955">MRQESLLHLPAKHNERLFKFTILTPHTFLPPNHSESLEDELAEEFAQFLCDRVSTALGERSYTPHHDGEAFLNMRFNEFEERFLRHSDYTIFITSGRNAACLDLIYPRMLVFLTIRPTWRNRGIVLYVGPPVGQKLFDQDLFANKPLIFPLHKEEWGSPENLWNTLMGTLQIRCQTKKPRSKKEQQRRYSDSAVPKREKDENVDYLCFPSRFKMRKKKRLITEPAPTQQTEQMIVKTPEVIRSSVTAQLLATLEDSLKFVDEEDPDDEIIRSEQRRTNGNESFVKPGMPPLKNQNRHEVETKQSQHFGPQIMNPDSKASSDSIEDPTLTEDYEVEFPEDLSLQSDAGHVQSCEEQKNQGSERFQDLLGMKRSHSDKQISRENHPSTLMENTDSQKVQKLENEQFRGMHLDEQIPLGRCPEKVAESTDSRAEVNTFESEDIQITKKNSWEEFPQNQEFVVDRFDANNGAQNNPKNKVEQENMETAPYNAVISPTEADDFKNSPVSSGPKSLESENNCVSKQTLLINECLQQPDIINNQLQEQSETMVEPTQPSMVVMDGVSSAVKTDGSKNELLRLDKKSSLLRKNQTSEPDEKSPQIQESIDSGLEDSTKTVEASVCLQNDLILTARTESVESASLSEESVLLPINKPFDSATNLLALDEKGNSKHQEGRLQDLYDQTPQNELITVVKADYLEGHPPTSPSEDNAALRQQPLSVSNSEDHAVPEDLRTDIDQTDAKQDISIQQNLVNCESLAPKELTLTEESDSSKISSAKSDIKRTDVCGQRRIFGREVCPKPKRRSILFDRDRSDNIFNQEACEVLREMLKDPTPETLQLVRYAVKTYDQYPSLSDSIAPTIASALESKSSTVGMKQSTYFRRIFPHISIAILNLSKMFAFKLKKIPYDLGAS</sequence>
<evidence type="ECO:0000313" key="3">
    <source>
        <dbReference type="Proteomes" id="UP000282613"/>
    </source>
</evidence>
<feature type="region of interest" description="Disordered" evidence="1">
    <location>
        <begin position="692"/>
        <end position="723"/>
    </location>
</feature>
<feature type="compositionally biased region" description="Polar residues" evidence="1">
    <location>
        <begin position="384"/>
        <end position="394"/>
    </location>
</feature>
<feature type="compositionally biased region" description="Basic and acidic residues" evidence="1">
    <location>
        <begin position="269"/>
        <end position="278"/>
    </location>
</feature>
<dbReference type="OrthoDB" id="6236380at2759"/>
<evidence type="ECO:0000313" key="4">
    <source>
        <dbReference type="WBParaSite" id="TASK_0000441601-mRNA-1"/>
    </source>
</evidence>
<feature type="compositionally biased region" description="Basic and acidic residues" evidence="1">
    <location>
        <begin position="182"/>
        <end position="196"/>
    </location>
</feature>
<keyword evidence="3" id="KW-1185">Reference proteome</keyword>
<organism evidence="4">
    <name type="scientific">Taenia asiatica</name>
    <name type="common">Asian tapeworm</name>
    <dbReference type="NCBI Taxonomy" id="60517"/>
    <lineage>
        <taxon>Eukaryota</taxon>
        <taxon>Metazoa</taxon>
        <taxon>Spiralia</taxon>
        <taxon>Lophotrochozoa</taxon>
        <taxon>Platyhelminthes</taxon>
        <taxon>Cestoda</taxon>
        <taxon>Eucestoda</taxon>
        <taxon>Cyclophyllidea</taxon>
        <taxon>Taeniidae</taxon>
        <taxon>Taenia</taxon>
    </lineage>
</organism>
<dbReference type="Proteomes" id="UP000282613">
    <property type="component" value="Unassembled WGS sequence"/>
</dbReference>
<name>A0A0R3W3C9_TAEAS</name>
<proteinExistence type="predicted"/>
<feature type="compositionally biased region" description="Basic and acidic residues" evidence="1">
    <location>
        <begin position="372"/>
        <end position="383"/>
    </location>
</feature>
<gene>
    <name evidence="2" type="ORF">TASK_LOCUS4417</name>
</gene>
<reference evidence="4" key="1">
    <citation type="submission" date="2017-02" db="UniProtKB">
        <authorList>
            <consortium name="WormBaseParasite"/>
        </authorList>
    </citation>
    <scope>IDENTIFICATION</scope>
</reference>
<reference evidence="2 3" key="2">
    <citation type="submission" date="2018-11" db="EMBL/GenBank/DDBJ databases">
        <authorList>
            <consortium name="Pathogen Informatics"/>
        </authorList>
    </citation>
    <scope>NUCLEOTIDE SEQUENCE [LARGE SCALE GENOMIC DNA]</scope>
</reference>
<feature type="compositionally biased region" description="Polar residues" evidence="1">
    <location>
        <begin position="501"/>
        <end position="513"/>
    </location>
</feature>
<feature type="region of interest" description="Disordered" evidence="1">
    <location>
        <begin position="493"/>
        <end position="513"/>
    </location>
</feature>
<dbReference type="WBParaSite" id="TASK_0000441601-mRNA-1">
    <property type="protein sequence ID" value="TASK_0000441601-mRNA-1"/>
    <property type="gene ID" value="TASK_0000441601"/>
</dbReference>
<protein>
    <submittedName>
        <fullName evidence="4">UDENN domain-containing protein</fullName>
    </submittedName>
</protein>
<dbReference type="EMBL" id="UYRS01018347">
    <property type="protein sequence ID" value="VDK33385.1"/>
    <property type="molecule type" value="Genomic_DNA"/>
</dbReference>
<feature type="region of interest" description="Disordered" evidence="1">
    <location>
        <begin position="371"/>
        <end position="394"/>
    </location>
</feature>
<accession>A0A0R3W3C9</accession>